<comment type="similarity">
    <text evidence="2">Belongs to the BCCT transporter (TC 2.A.15) family.</text>
</comment>
<name>A0A2V4UPF7_9GAMM</name>
<comment type="subcellular location">
    <subcellularLocation>
        <location evidence="1">Cell membrane</location>
        <topology evidence="1">Multi-pass membrane protein</topology>
    </subcellularLocation>
</comment>
<comment type="caution">
    <text evidence="9">The sequence shown here is derived from an EMBL/GenBank/DDBJ whole genome shotgun (WGS) entry which is preliminary data.</text>
</comment>
<evidence type="ECO:0000313" key="9">
    <source>
        <dbReference type="EMBL" id="PYE38446.1"/>
    </source>
</evidence>
<keyword evidence="7 8" id="KW-0472">Membrane</keyword>
<feature type="transmembrane region" description="Helical" evidence="8">
    <location>
        <begin position="54"/>
        <end position="73"/>
    </location>
</feature>
<dbReference type="GO" id="GO:0005886">
    <property type="term" value="C:plasma membrane"/>
    <property type="evidence" value="ECO:0007669"/>
    <property type="project" value="UniProtKB-SubCell"/>
</dbReference>
<feature type="transmembrane region" description="Helical" evidence="8">
    <location>
        <begin position="194"/>
        <end position="222"/>
    </location>
</feature>
<organism evidence="9 10">
    <name type="scientific">Psychrobacter fozii</name>
    <dbReference type="NCBI Taxonomy" id="198480"/>
    <lineage>
        <taxon>Bacteria</taxon>
        <taxon>Pseudomonadati</taxon>
        <taxon>Pseudomonadota</taxon>
        <taxon>Gammaproteobacteria</taxon>
        <taxon>Moraxellales</taxon>
        <taxon>Moraxellaceae</taxon>
        <taxon>Psychrobacter</taxon>
    </lineage>
</organism>
<dbReference type="InterPro" id="IPR018093">
    <property type="entry name" value="BCCT_CS"/>
</dbReference>
<feature type="transmembrane region" description="Helical" evidence="8">
    <location>
        <begin position="93"/>
        <end position="114"/>
    </location>
</feature>
<evidence type="ECO:0000256" key="6">
    <source>
        <dbReference type="ARBA" id="ARBA00022989"/>
    </source>
</evidence>
<dbReference type="PROSITE" id="PS01303">
    <property type="entry name" value="BCCT"/>
    <property type="match status" value="1"/>
</dbReference>
<feature type="transmembrane region" description="Helical" evidence="8">
    <location>
        <begin position="453"/>
        <end position="474"/>
    </location>
</feature>
<evidence type="ECO:0000256" key="4">
    <source>
        <dbReference type="ARBA" id="ARBA00022475"/>
    </source>
</evidence>
<feature type="transmembrane region" description="Helical" evidence="8">
    <location>
        <begin position="406"/>
        <end position="433"/>
    </location>
</feature>
<dbReference type="AlphaFoldDB" id="A0A2V4UPF7"/>
<feature type="transmembrane region" description="Helical" evidence="8">
    <location>
        <begin position="351"/>
        <end position="374"/>
    </location>
</feature>
<keyword evidence="5 8" id="KW-0812">Transmembrane</keyword>
<evidence type="ECO:0000256" key="5">
    <source>
        <dbReference type="ARBA" id="ARBA00022692"/>
    </source>
</evidence>
<feature type="transmembrane region" description="Helical" evidence="8">
    <location>
        <begin position="143"/>
        <end position="166"/>
    </location>
</feature>
<accession>A0A2V4UPF7</accession>
<feature type="transmembrane region" description="Helical" evidence="8">
    <location>
        <begin position="480"/>
        <end position="502"/>
    </location>
</feature>
<dbReference type="GO" id="GO:0022857">
    <property type="term" value="F:transmembrane transporter activity"/>
    <property type="evidence" value="ECO:0007669"/>
    <property type="project" value="InterPro"/>
</dbReference>
<evidence type="ECO:0000313" key="10">
    <source>
        <dbReference type="Proteomes" id="UP000247746"/>
    </source>
</evidence>
<dbReference type="NCBIfam" id="TIGR00842">
    <property type="entry name" value="bcct"/>
    <property type="match status" value="1"/>
</dbReference>
<keyword evidence="3" id="KW-0813">Transport</keyword>
<evidence type="ECO:0000256" key="3">
    <source>
        <dbReference type="ARBA" id="ARBA00022448"/>
    </source>
</evidence>
<dbReference type="PANTHER" id="PTHR30047:SF7">
    <property type="entry name" value="HIGH-AFFINITY CHOLINE TRANSPORT PROTEIN"/>
    <property type="match status" value="1"/>
</dbReference>
<feature type="transmembrane region" description="Helical" evidence="8">
    <location>
        <begin position="15"/>
        <end position="34"/>
    </location>
</feature>
<keyword evidence="4" id="KW-1003">Cell membrane</keyword>
<evidence type="ECO:0000256" key="1">
    <source>
        <dbReference type="ARBA" id="ARBA00004651"/>
    </source>
</evidence>
<dbReference type="EMBL" id="QJSU01000007">
    <property type="protein sequence ID" value="PYE38446.1"/>
    <property type="molecule type" value="Genomic_DNA"/>
</dbReference>
<gene>
    <name evidence="9" type="ORF">DFP82_10768</name>
</gene>
<dbReference type="Pfam" id="PF02028">
    <property type="entry name" value="BCCT"/>
    <property type="match status" value="1"/>
</dbReference>
<reference evidence="9 10" key="1">
    <citation type="submission" date="2018-06" db="EMBL/GenBank/DDBJ databases">
        <title>Genomic Encyclopedia of Type Strains, Phase III (KMG-III): the genomes of soil and plant-associated and newly described type strains.</title>
        <authorList>
            <person name="Whitman W."/>
        </authorList>
    </citation>
    <scope>NUCLEOTIDE SEQUENCE [LARGE SCALE GENOMIC DNA]</scope>
    <source>
        <strain evidence="9 10">CECT 5889</strain>
    </source>
</reference>
<dbReference type="Proteomes" id="UP000247746">
    <property type="component" value="Unassembled WGS sequence"/>
</dbReference>
<keyword evidence="10" id="KW-1185">Reference proteome</keyword>
<proteinExistence type="inferred from homology"/>
<protein>
    <submittedName>
        <fullName evidence="9">BCCT family betaine/carnitine transporter</fullName>
    </submittedName>
</protein>
<dbReference type="RefSeq" id="WP_245905699.1">
    <property type="nucleotide sequence ID" value="NZ_QJSU01000007.1"/>
</dbReference>
<feature type="transmembrane region" description="Helical" evidence="8">
    <location>
        <begin position="321"/>
        <end position="339"/>
    </location>
</feature>
<dbReference type="PANTHER" id="PTHR30047">
    <property type="entry name" value="HIGH-AFFINITY CHOLINE TRANSPORT PROTEIN-RELATED"/>
    <property type="match status" value="1"/>
</dbReference>
<sequence>MNTVQKNKKLTIDPGIFWSSLIAILAASIPLALYPEAGKAAVDGLLSSFTGTFGWLYLLTGIGSFFFMVWLAYGPLGRIKMGAPDEQPEFKTVPWISMLFCAGIGISICNWAFVEPLYLLSGPPLGIEGGTTEAAEWAAMYPMFHWGVVPWALYLMPALPMAYVLYVRKVNVLRLSEACRGILGKAVDGPIGKLIDVIVIFSIVGGVGTSLGLSVPLVSALFQEMFGLADSFGLQMGILTAWTAMIAWSVYNGLNKGIQTLSNINAALGFLLLFFVLIVGPTIFLLNLWTNSVGLFLDNFFRINFWTDPVAKGGFPESWTIFYWAWWIAYAPMMGLFVARISRGRTIKNIIVHGVVWGTLGCWAFFAIWGGYAIDLQLSGAVDLQAILSSDGIPATVVAILKTLPVAWLVIPLFTLLCFVFLATTVDSSAYMLASICTKELTGYEEPARWNRILWTLMLALVGIGLLSVGGLKAVQTSTILVALPMIPVLIIMSASLVRWAYRDFGAELSPYAIARCQVQGKNVVVQQYDDGKKVILDNGKE</sequence>
<feature type="transmembrane region" description="Helical" evidence="8">
    <location>
        <begin position="266"/>
        <end position="289"/>
    </location>
</feature>
<evidence type="ECO:0000256" key="7">
    <source>
        <dbReference type="ARBA" id="ARBA00023136"/>
    </source>
</evidence>
<feature type="transmembrane region" description="Helical" evidence="8">
    <location>
        <begin position="234"/>
        <end position="254"/>
    </location>
</feature>
<evidence type="ECO:0000256" key="8">
    <source>
        <dbReference type="SAM" id="Phobius"/>
    </source>
</evidence>
<keyword evidence="6 8" id="KW-1133">Transmembrane helix</keyword>
<dbReference type="InterPro" id="IPR000060">
    <property type="entry name" value="BCCT_transptr"/>
</dbReference>
<evidence type="ECO:0000256" key="2">
    <source>
        <dbReference type="ARBA" id="ARBA00005658"/>
    </source>
</evidence>